<evidence type="ECO:0000256" key="2">
    <source>
        <dbReference type="ARBA" id="ARBA00023015"/>
    </source>
</evidence>
<evidence type="ECO:0000313" key="7">
    <source>
        <dbReference type="EMBL" id="OHS98346.1"/>
    </source>
</evidence>
<proteinExistence type="predicted"/>
<feature type="domain" description="TFIIB-type" evidence="6">
    <location>
        <begin position="12"/>
        <end position="44"/>
    </location>
</feature>
<evidence type="ECO:0000256" key="3">
    <source>
        <dbReference type="ARBA" id="ARBA00023163"/>
    </source>
</evidence>
<dbReference type="GO" id="GO:0008270">
    <property type="term" value="F:zinc ion binding"/>
    <property type="evidence" value="ECO:0007669"/>
    <property type="project" value="UniProtKB-KW"/>
</dbReference>
<dbReference type="PRINTS" id="PR00685">
    <property type="entry name" value="TIFACTORIIB"/>
</dbReference>
<dbReference type="SUPFAM" id="SSF47954">
    <property type="entry name" value="Cyclin-like"/>
    <property type="match status" value="2"/>
</dbReference>
<dbReference type="GO" id="GO:0097550">
    <property type="term" value="C:transcription preinitiation complex"/>
    <property type="evidence" value="ECO:0007669"/>
    <property type="project" value="TreeGrafter"/>
</dbReference>
<dbReference type="InterPro" id="IPR013150">
    <property type="entry name" value="TFIIB_cyclin"/>
</dbReference>
<dbReference type="GO" id="GO:0070897">
    <property type="term" value="P:transcription preinitiation complex assembly"/>
    <property type="evidence" value="ECO:0007669"/>
    <property type="project" value="InterPro"/>
</dbReference>
<gene>
    <name evidence="7" type="ORF">TRFO_08929</name>
</gene>
<sequence>MRLPDQYRDLIEKEQCPFCGREHVIKESPRTGEYYCSNCGYVSDFPYIDETSEYRQFAMEHGVKDKSRSSNAGDEMVDELATGIEYDGSPQAKRMARLNQRIQADPSITKLKIHVRNIRNLCGNLQLSRSISDRACKLFKEALDLGHTKNKKGEALNAACVYYACEDKGSPKNMSEILRFTDNLTKREMEKEMNTIKLLPSLENLEQKFEESMKRFCPSLGLGQDIQQACYDVAAYLREAGIGEGKKPQTRIAAVIAYVSNKSADPKDHRKLEEISLKVGPKKDTIQQRMNEIEPASVKLTKIPSFQAILNKKA</sequence>
<dbReference type="Pfam" id="PF00382">
    <property type="entry name" value="TFIIB"/>
    <property type="match status" value="2"/>
</dbReference>
<accession>A0A1J4JGS2</accession>
<evidence type="ECO:0000259" key="6">
    <source>
        <dbReference type="PROSITE" id="PS51134"/>
    </source>
</evidence>
<dbReference type="Pfam" id="PF08271">
    <property type="entry name" value="Zn_Ribbon_TF"/>
    <property type="match status" value="1"/>
</dbReference>
<evidence type="ECO:0000313" key="8">
    <source>
        <dbReference type="Proteomes" id="UP000179807"/>
    </source>
</evidence>
<keyword evidence="2" id="KW-0805">Transcription regulation</keyword>
<dbReference type="PANTHER" id="PTHR11618">
    <property type="entry name" value="TRANSCRIPTION INITIATION FACTOR IIB-RELATED"/>
    <property type="match status" value="1"/>
</dbReference>
<keyword evidence="5" id="KW-0862">Zinc</keyword>
<dbReference type="GO" id="GO:0017025">
    <property type="term" value="F:TBP-class protein binding"/>
    <property type="evidence" value="ECO:0007669"/>
    <property type="project" value="InterPro"/>
</dbReference>
<organism evidence="7 8">
    <name type="scientific">Tritrichomonas foetus</name>
    <dbReference type="NCBI Taxonomy" id="1144522"/>
    <lineage>
        <taxon>Eukaryota</taxon>
        <taxon>Metamonada</taxon>
        <taxon>Parabasalia</taxon>
        <taxon>Tritrichomonadida</taxon>
        <taxon>Tritrichomonadidae</taxon>
        <taxon>Tritrichomonas</taxon>
    </lineage>
</organism>
<protein>
    <recommendedName>
        <fullName evidence="4">General transcription factor TFIIB</fullName>
    </recommendedName>
</protein>
<name>A0A1J4JGS2_9EUKA</name>
<dbReference type="Gene3D" id="1.10.472.10">
    <property type="entry name" value="Cyclin-like"/>
    <property type="match status" value="1"/>
</dbReference>
<keyword evidence="5" id="KW-0863">Zinc-finger</keyword>
<dbReference type="GeneID" id="94829282"/>
<reference evidence="7" key="1">
    <citation type="submission" date="2016-10" db="EMBL/GenBank/DDBJ databases">
        <authorList>
            <person name="Benchimol M."/>
            <person name="Almeida L.G."/>
            <person name="Vasconcelos A.T."/>
            <person name="Perreira-Neves A."/>
            <person name="Rosa I.A."/>
            <person name="Tasca T."/>
            <person name="Bogo M.R."/>
            <person name="de Souza W."/>
        </authorList>
    </citation>
    <scope>NUCLEOTIDE SEQUENCE [LARGE SCALE GENOMIC DNA]</scope>
    <source>
        <strain evidence="7">K</strain>
    </source>
</reference>
<dbReference type="RefSeq" id="XP_068351483.1">
    <property type="nucleotide sequence ID" value="XM_068494578.1"/>
</dbReference>
<dbReference type="InterPro" id="IPR013137">
    <property type="entry name" value="Znf_TFIIB"/>
</dbReference>
<dbReference type="Proteomes" id="UP000179807">
    <property type="component" value="Unassembled WGS sequence"/>
</dbReference>
<keyword evidence="1" id="KW-0677">Repeat</keyword>
<comment type="caution">
    <text evidence="7">The sequence shown here is derived from an EMBL/GenBank/DDBJ whole genome shotgun (WGS) entry which is preliminary data.</text>
</comment>
<dbReference type="SUPFAM" id="SSF57783">
    <property type="entry name" value="Zinc beta-ribbon"/>
    <property type="match status" value="1"/>
</dbReference>
<dbReference type="VEuPathDB" id="TrichDB:TRFO_08929"/>
<dbReference type="OrthoDB" id="25790at2759"/>
<dbReference type="PANTHER" id="PTHR11618:SF13">
    <property type="entry name" value="TRANSCRIPTION INITIATION FACTOR IIB"/>
    <property type="match status" value="1"/>
</dbReference>
<keyword evidence="5" id="KW-0479">Metal-binding</keyword>
<evidence type="ECO:0000256" key="1">
    <source>
        <dbReference type="ARBA" id="ARBA00022737"/>
    </source>
</evidence>
<dbReference type="EMBL" id="MLAK01001060">
    <property type="protein sequence ID" value="OHS98346.1"/>
    <property type="molecule type" value="Genomic_DNA"/>
</dbReference>
<dbReference type="InterPro" id="IPR036915">
    <property type="entry name" value="Cyclin-like_sf"/>
</dbReference>
<keyword evidence="3" id="KW-0804">Transcription</keyword>
<dbReference type="PROSITE" id="PS51134">
    <property type="entry name" value="ZF_TFIIB"/>
    <property type="match status" value="1"/>
</dbReference>
<evidence type="ECO:0000256" key="5">
    <source>
        <dbReference type="PROSITE-ProRule" id="PRU00469"/>
    </source>
</evidence>
<evidence type="ECO:0000256" key="4">
    <source>
        <dbReference type="ARBA" id="ARBA00031706"/>
    </source>
</evidence>
<dbReference type="GO" id="GO:0005634">
    <property type="term" value="C:nucleus"/>
    <property type="evidence" value="ECO:0007669"/>
    <property type="project" value="TreeGrafter"/>
</dbReference>
<keyword evidence="8" id="KW-1185">Reference proteome</keyword>
<dbReference type="AlphaFoldDB" id="A0A1J4JGS2"/>
<dbReference type="Gene3D" id="1.10.472.170">
    <property type="match status" value="1"/>
</dbReference>
<dbReference type="InterPro" id="IPR000812">
    <property type="entry name" value="TFIIB"/>
</dbReference>